<dbReference type="Pfam" id="PF13426">
    <property type="entry name" value="PAS_9"/>
    <property type="match status" value="1"/>
</dbReference>
<dbReference type="GO" id="GO:0009881">
    <property type="term" value="F:photoreceptor activity"/>
    <property type="evidence" value="ECO:0007669"/>
    <property type="project" value="UniProtKB-KW"/>
</dbReference>
<keyword evidence="5" id="KW-0175">Coiled coil</keyword>
<keyword evidence="4" id="KW-0675">Receptor</keyword>
<dbReference type="AlphaFoldDB" id="A0AAN9N546"/>
<evidence type="ECO:0000313" key="7">
    <source>
        <dbReference type="EMBL" id="KAK7366790.1"/>
    </source>
</evidence>
<evidence type="ECO:0000256" key="3">
    <source>
        <dbReference type="ARBA" id="ARBA00022991"/>
    </source>
</evidence>
<keyword evidence="1" id="KW-0600">Photoreceptor protein</keyword>
<dbReference type="SUPFAM" id="SSF55785">
    <property type="entry name" value="PYP-like sensor domain (PAS domain)"/>
    <property type="match status" value="1"/>
</dbReference>
<dbReference type="EMBL" id="JAYMYR010000004">
    <property type="protein sequence ID" value="KAK7366790.1"/>
    <property type="molecule type" value="Genomic_DNA"/>
</dbReference>
<evidence type="ECO:0000259" key="6">
    <source>
        <dbReference type="PROSITE" id="PS50112"/>
    </source>
</evidence>
<proteinExistence type="predicted"/>
<accession>A0AAN9N546</accession>
<protein>
    <recommendedName>
        <fullName evidence="6">PAS domain-containing protein</fullName>
    </recommendedName>
</protein>
<dbReference type="CDD" id="cd00130">
    <property type="entry name" value="PAS"/>
    <property type="match status" value="1"/>
</dbReference>
<organism evidence="7 8">
    <name type="scientific">Phaseolus coccineus</name>
    <name type="common">Scarlet runner bean</name>
    <name type="synonym">Phaseolus multiflorus</name>
    <dbReference type="NCBI Taxonomy" id="3886"/>
    <lineage>
        <taxon>Eukaryota</taxon>
        <taxon>Viridiplantae</taxon>
        <taxon>Streptophyta</taxon>
        <taxon>Embryophyta</taxon>
        <taxon>Tracheophyta</taxon>
        <taxon>Spermatophyta</taxon>
        <taxon>Magnoliopsida</taxon>
        <taxon>eudicotyledons</taxon>
        <taxon>Gunneridae</taxon>
        <taxon>Pentapetalae</taxon>
        <taxon>rosids</taxon>
        <taxon>fabids</taxon>
        <taxon>Fabales</taxon>
        <taxon>Fabaceae</taxon>
        <taxon>Papilionoideae</taxon>
        <taxon>50 kb inversion clade</taxon>
        <taxon>NPAAA clade</taxon>
        <taxon>indigoferoid/millettioid clade</taxon>
        <taxon>Phaseoleae</taxon>
        <taxon>Phaseolus</taxon>
    </lineage>
</organism>
<dbReference type="Proteomes" id="UP001374584">
    <property type="component" value="Unassembled WGS sequence"/>
</dbReference>
<sequence>MRIAHLTTRVLANSMNVGEERETAAFRALADRCRSLEEKQAKLREEFDELLQKKLTVRHDNDDNNEVIADSTTLGFPSGCFFSGSPYATVLKCMGHAVHVLRVPSAEIVYWNHAAETLYGWKDYEIIGQNVAKILTAEDNYASLQKILERVVSGVPWSGKFPFKKKSGEVIMALVTKTPLYEDGELVGVITVSSDAAILKSTNSENRTYKSGNNSQPGVQRLNFKRIQWPPRPTIAPMPQIASSVSNLASKLLALLHSTDDTVSGNTSTGDEKLEKRDIYETKPHSRHLRKGNTILTEASEKNESTAEFGQPSKIAAKLQTGVRAKYGKDNGNIKNNCTDDNSGSNRMNYENVSSGGLVPLNRYQDVVNGADKEQNLQKCNSSPAMKRADTTACACRASTVSKDYSGKPFTGGWCECFDSPIPHTHC</sequence>
<evidence type="ECO:0000256" key="4">
    <source>
        <dbReference type="ARBA" id="ARBA00023170"/>
    </source>
</evidence>
<dbReference type="Gene3D" id="3.30.450.20">
    <property type="entry name" value="PAS domain"/>
    <property type="match status" value="1"/>
</dbReference>
<evidence type="ECO:0000256" key="1">
    <source>
        <dbReference type="ARBA" id="ARBA00022543"/>
    </source>
</evidence>
<evidence type="ECO:0000256" key="2">
    <source>
        <dbReference type="ARBA" id="ARBA00022606"/>
    </source>
</evidence>
<feature type="domain" description="PAS" evidence="6">
    <location>
        <begin position="105"/>
        <end position="155"/>
    </location>
</feature>
<evidence type="ECO:0000256" key="5">
    <source>
        <dbReference type="SAM" id="Coils"/>
    </source>
</evidence>
<dbReference type="PROSITE" id="PS50112">
    <property type="entry name" value="PAS"/>
    <property type="match status" value="1"/>
</dbReference>
<gene>
    <name evidence="7" type="ORF">VNO80_08787</name>
</gene>
<keyword evidence="8" id="KW-1185">Reference proteome</keyword>
<dbReference type="InterPro" id="IPR000014">
    <property type="entry name" value="PAS"/>
</dbReference>
<dbReference type="InterPro" id="IPR035965">
    <property type="entry name" value="PAS-like_dom_sf"/>
</dbReference>
<reference evidence="7 8" key="1">
    <citation type="submission" date="2024-01" db="EMBL/GenBank/DDBJ databases">
        <title>The genomes of 5 underutilized Papilionoideae crops provide insights into root nodulation and disease resistanc.</title>
        <authorList>
            <person name="Jiang F."/>
        </authorList>
    </citation>
    <scope>NUCLEOTIDE SEQUENCE [LARGE SCALE GENOMIC DNA]</scope>
    <source>
        <strain evidence="7">JINMINGXINNONG_FW02</strain>
        <tissue evidence="7">Leaves</tissue>
    </source>
</reference>
<keyword evidence="3" id="KW-0157">Chromophore</keyword>
<comment type="caution">
    <text evidence="7">The sequence shown here is derived from an EMBL/GenBank/DDBJ whole genome shotgun (WGS) entry which is preliminary data.</text>
</comment>
<evidence type="ECO:0000313" key="8">
    <source>
        <dbReference type="Proteomes" id="UP001374584"/>
    </source>
</evidence>
<name>A0AAN9N546_PHACN</name>
<dbReference type="NCBIfam" id="TIGR00229">
    <property type="entry name" value="sensory_box"/>
    <property type="match status" value="1"/>
</dbReference>
<keyword evidence="2" id="KW-0716">Sensory transduction</keyword>
<feature type="coiled-coil region" evidence="5">
    <location>
        <begin position="26"/>
        <end position="53"/>
    </location>
</feature>